<dbReference type="EMBL" id="JAATJH010000005">
    <property type="protein sequence ID" value="NJC27460.1"/>
    <property type="molecule type" value="Genomic_DNA"/>
</dbReference>
<dbReference type="InterPro" id="IPR036280">
    <property type="entry name" value="Multihaem_cyt_sf"/>
</dbReference>
<dbReference type="PANTHER" id="PTHR37827:SF1">
    <property type="entry name" value="HNH DOMAIN-CONTAINING PROTEIN"/>
    <property type="match status" value="1"/>
</dbReference>
<organism evidence="2 3">
    <name type="scientific">Neolewinella antarctica</name>
    <dbReference type="NCBI Taxonomy" id="442734"/>
    <lineage>
        <taxon>Bacteria</taxon>
        <taxon>Pseudomonadati</taxon>
        <taxon>Bacteroidota</taxon>
        <taxon>Saprospiria</taxon>
        <taxon>Saprospirales</taxon>
        <taxon>Lewinellaceae</taxon>
        <taxon>Neolewinella</taxon>
    </lineage>
</organism>
<dbReference type="PANTHER" id="PTHR37827">
    <property type="entry name" value="TUDOR DOMAIN-CONTAINING PROTEIN"/>
    <property type="match status" value="1"/>
</dbReference>
<sequence length="149" mass="17588">MRSRTIENGSLPNHHRYVRPKTLKPGNTYTLLSIPWLPSKPPPTMPRKGKNYTERMTGPRGECELCHRTQPLTEHHLIPRAVHGKKFFQKRFTKEEMTHRRISICRKCHKGIHRLIPDEKTLAREYNTKELLLAEERVAKHVAWVARQK</sequence>
<evidence type="ECO:0000313" key="2">
    <source>
        <dbReference type="EMBL" id="NJC27460.1"/>
    </source>
</evidence>
<keyword evidence="3" id="KW-1185">Reference proteome</keyword>
<gene>
    <name evidence="2" type="ORF">GGR27_002977</name>
</gene>
<reference evidence="2 3" key="1">
    <citation type="submission" date="2020-03" db="EMBL/GenBank/DDBJ databases">
        <title>Genomic Encyclopedia of Type Strains, Phase IV (KMG-IV): sequencing the most valuable type-strain genomes for metagenomic binning, comparative biology and taxonomic classification.</title>
        <authorList>
            <person name="Goeker M."/>
        </authorList>
    </citation>
    <scope>NUCLEOTIDE SEQUENCE [LARGE SCALE GENOMIC DNA]</scope>
    <source>
        <strain evidence="2 3">DSM 105096</strain>
    </source>
</reference>
<name>A0ABX0XDT5_9BACT</name>
<dbReference type="SUPFAM" id="SSF48695">
    <property type="entry name" value="Multiheme cytochromes"/>
    <property type="match status" value="1"/>
</dbReference>
<dbReference type="RefSeq" id="WP_209037953.1">
    <property type="nucleotide sequence ID" value="NZ_JAATJH010000005.1"/>
</dbReference>
<protein>
    <recommendedName>
        <fullName evidence="4">HNH endonuclease</fullName>
    </recommendedName>
</protein>
<evidence type="ECO:0008006" key="4">
    <source>
        <dbReference type="Google" id="ProtNLM"/>
    </source>
</evidence>
<accession>A0ABX0XDT5</accession>
<dbReference type="Proteomes" id="UP000770785">
    <property type="component" value="Unassembled WGS sequence"/>
</dbReference>
<evidence type="ECO:0000256" key="1">
    <source>
        <dbReference type="SAM" id="MobiDB-lite"/>
    </source>
</evidence>
<comment type="caution">
    <text evidence="2">The sequence shown here is derived from an EMBL/GenBank/DDBJ whole genome shotgun (WGS) entry which is preliminary data.</text>
</comment>
<feature type="region of interest" description="Disordered" evidence="1">
    <location>
        <begin position="1"/>
        <end position="24"/>
    </location>
</feature>
<feature type="compositionally biased region" description="Basic residues" evidence="1">
    <location>
        <begin position="13"/>
        <end position="22"/>
    </location>
</feature>
<evidence type="ECO:0000313" key="3">
    <source>
        <dbReference type="Proteomes" id="UP000770785"/>
    </source>
</evidence>
<proteinExistence type="predicted"/>
<feature type="compositionally biased region" description="Polar residues" evidence="1">
    <location>
        <begin position="1"/>
        <end position="11"/>
    </location>
</feature>